<dbReference type="EnsemblPlants" id="PGSC0003DMT400093946">
    <property type="protein sequence ID" value="PGSC0003DMT400093946"/>
    <property type="gene ID" value="PGSC0003DMG400043517"/>
</dbReference>
<dbReference type="HOGENOM" id="CLU_2065623_0_0_1"/>
<proteinExistence type="predicted"/>
<accession>M1DT18</accession>
<protein>
    <submittedName>
        <fullName evidence="1">Gag-pol polyprotein</fullName>
    </submittedName>
</protein>
<keyword evidence="2" id="KW-1185">Reference proteome</keyword>
<dbReference type="InParanoid" id="M1DT18"/>
<dbReference type="Proteomes" id="UP000011115">
    <property type="component" value="Unassembled WGS sequence"/>
</dbReference>
<sequence length="119" mass="13668">MCCLHGYVMQKRATCSPQSYDVAYEGYALPMGQYRCQKGLCDFLQTQGATDRVRPCLYEELSEVVLLGEMSRYKGYLMHRKCNPKERSPNEMVAGMRSRMSLFVAGLSRLSSRRTMQQC</sequence>
<dbReference type="Gramene" id="PGSC0003DMT400093946">
    <property type="protein sequence ID" value="PGSC0003DMT400093946"/>
    <property type="gene ID" value="PGSC0003DMG400043517"/>
</dbReference>
<reference evidence="1" key="2">
    <citation type="submission" date="2015-06" db="UniProtKB">
        <authorList>
            <consortium name="EnsemblPlants"/>
        </authorList>
    </citation>
    <scope>IDENTIFICATION</scope>
    <source>
        <strain evidence="1">DM1-3 516 R44</strain>
    </source>
</reference>
<dbReference type="AlphaFoldDB" id="M1DT18"/>
<dbReference type="PaxDb" id="4113-PGSC0003DMT400093946"/>
<organism evidence="1 2">
    <name type="scientific">Solanum tuberosum</name>
    <name type="common">Potato</name>
    <dbReference type="NCBI Taxonomy" id="4113"/>
    <lineage>
        <taxon>Eukaryota</taxon>
        <taxon>Viridiplantae</taxon>
        <taxon>Streptophyta</taxon>
        <taxon>Embryophyta</taxon>
        <taxon>Tracheophyta</taxon>
        <taxon>Spermatophyta</taxon>
        <taxon>Magnoliopsida</taxon>
        <taxon>eudicotyledons</taxon>
        <taxon>Gunneridae</taxon>
        <taxon>Pentapetalae</taxon>
        <taxon>asterids</taxon>
        <taxon>lamiids</taxon>
        <taxon>Solanales</taxon>
        <taxon>Solanaceae</taxon>
        <taxon>Solanoideae</taxon>
        <taxon>Solaneae</taxon>
        <taxon>Solanum</taxon>
    </lineage>
</organism>
<evidence type="ECO:0000313" key="1">
    <source>
        <dbReference type="EnsemblPlants" id="PGSC0003DMT400093946"/>
    </source>
</evidence>
<name>M1DT18_SOLTU</name>
<evidence type="ECO:0000313" key="2">
    <source>
        <dbReference type="Proteomes" id="UP000011115"/>
    </source>
</evidence>
<reference evidence="2" key="1">
    <citation type="journal article" date="2011" name="Nature">
        <title>Genome sequence and analysis of the tuber crop potato.</title>
        <authorList>
            <consortium name="The Potato Genome Sequencing Consortium"/>
        </authorList>
    </citation>
    <scope>NUCLEOTIDE SEQUENCE [LARGE SCALE GENOMIC DNA]</scope>
    <source>
        <strain evidence="2">cv. DM1-3 516 R44</strain>
    </source>
</reference>